<dbReference type="EMBL" id="CAJPVJ010027350">
    <property type="protein sequence ID" value="CAG2179474.1"/>
    <property type="molecule type" value="Genomic_DNA"/>
</dbReference>
<dbReference type="InterPro" id="IPR025660">
    <property type="entry name" value="Pept_his_AS"/>
</dbReference>
<evidence type="ECO:0000313" key="5">
    <source>
        <dbReference type="Proteomes" id="UP000728032"/>
    </source>
</evidence>
<dbReference type="Proteomes" id="UP000728032">
    <property type="component" value="Unassembled WGS sequence"/>
</dbReference>
<dbReference type="SUPFAM" id="SSF54001">
    <property type="entry name" value="Cysteine proteinases"/>
    <property type="match status" value="1"/>
</dbReference>
<dbReference type="OrthoDB" id="498368at2759"/>
<dbReference type="InterPro" id="IPR013128">
    <property type="entry name" value="Peptidase_C1A"/>
</dbReference>
<feature type="non-terminal residue" evidence="4">
    <location>
        <position position="1"/>
    </location>
</feature>
<evidence type="ECO:0000313" key="4">
    <source>
        <dbReference type="EMBL" id="CAD7662338.1"/>
    </source>
</evidence>
<keyword evidence="2" id="KW-1015">Disulfide bond</keyword>
<dbReference type="InterPro" id="IPR025661">
    <property type="entry name" value="Pept_asp_AS"/>
</dbReference>
<organism evidence="4">
    <name type="scientific">Oppiella nova</name>
    <dbReference type="NCBI Taxonomy" id="334625"/>
    <lineage>
        <taxon>Eukaryota</taxon>
        <taxon>Metazoa</taxon>
        <taxon>Ecdysozoa</taxon>
        <taxon>Arthropoda</taxon>
        <taxon>Chelicerata</taxon>
        <taxon>Arachnida</taxon>
        <taxon>Acari</taxon>
        <taxon>Acariformes</taxon>
        <taxon>Sarcoptiformes</taxon>
        <taxon>Oribatida</taxon>
        <taxon>Brachypylina</taxon>
        <taxon>Oppioidea</taxon>
        <taxon>Oppiidae</taxon>
        <taxon>Oppiella</taxon>
    </lineage>
</organism>
<reference evidence="4" key="1">
    <citation type="submission" date="2020-11" db="EMBL/GenBank/DDBJ databases">
        <authorList>
            <person name="Tran Van P."/>
        </authorList>
    </citation>
    <scope>NUCLEOTIDE SEQUENCE</scope>
</reference>
<feature type="domain" description="Peptidase C1A papain C-terminal" evidence="3">
    <location>
        <begin position="1"/>
        <end position="170"/>
    </location>
</feature>
<evidence type="ECO:0000259" key="3">
    <source>
        <dbReference type="SMART" id="SM00645"/>
    </source>
</evidence>
<dbReference type="PROSITE" id="PS00640">
    <property type="entry name" value="THIOL_PROTEASE_ASN"/>
    <property type="match status" value="1"/>
</dbReference>
<dbReference type="PROSITE" id="PS00639">
    <property type="entry name" value="THIOL_PROTEASE_HIS"/>
    <property type="match status" value="1"/>
</dbReference>
<dbReference type="CDD" id="cd02248">
    <property type="entry name" value="Peptidase_C1A"/>
    <property type="match status" value="1"/>
</dbReference>
<dbReference type="InterPro" id="IPR038765">
    <property type="entry name" value="Papain-like_cys_pep_sf"/>
</dbReference>
<feature type="non-terminal residue" evidence="4">
    <location>
        <position position="170"/>
    </location>
</feature>
<gene>
    <name evidence="4" type="ORF">ONB1V03_LOCUS18898</name>
</gene>
<evidence type="ECO:0000256" key="2">
    <source>
        <dbReference type="ARBA" id="ARBA00023157"/>
    </source>
</evidence>
<sequence>TPLSPQQLLDCSSGHDICANGAAFAPIYAYIGKQGMTSLANYPYLAQKGRCNRQKERQVIAKIGGLKWITTDGNEERLLKAVQRDGPVAVAIHASDAWSRYSRGVFSGPCGGGINHAVLVVGYGYDGQSDRDFWIVKNSWGEGYGDRGYVYMHRNSGNVCSIASHTVQVY</sequence>
<keyword evidence="5" id="KW-1185">Reference proteome</keyword>
<accession>A0A7R9QZ49</accession>
<dbReference type="InterPro" id="IPR039417">
    <property type="entry name" value="Peptidase_C1A_papain-like"/>
</dbReference>
<evidence type="ECO:0000256" key="1">
    <source>
        <dbReference type="ARBA" id="ARBA00008455"/>
    </source>
</evidence>
<dbReference type="InterPro" id="IPR000668">
    <property type="entry name" value="Peptidase_C1A_C"/>
</dbReference>
<comment type="similarity">
    <text evidence="1">Belongs to the peptidase C1 family.</text>
</comment>
<dbReference type="GO" id="GO:0006508">
    <property type="term" value="P:proteolysis"/>
    <property type="evidence" value="ECO:0007669"/>
    <property type="project" value="InterPro"/>
</dbReference>
<dbReference type="SMART" id="SM00645">
    <property type="entry name" value="Pept_C1"/>
    <property type="match status" value="1"/>
</dbReference>
<dbReference type="EMBL" id="OC942175">
    <property type="protein sequence ID" value="CAD7662338.1"/>
    <property type="molecule type" value="Genomic_DNA"/>
</dbReference>
<dbReference type="PANTHER" id="PTHR12411">
    <property type="entry name" value="CYSTEINE PROTEASE FAMILY C1-RELATED"/>
    <property type="match status" value="1"/>
</dbReference>
<dbReference type="GO" id="GO:0008234">
    <property type="term" value="F:cysteine-type peptidase activity"/>
    <property type="evidence" value="ECO:0007669"/>
    <property type="project" value="InterPro"/>
</dbReference>
<dbReference type="AlphaFoldDB" id="A0A7R9QZ49"/>
<name>A0A7R9QZ49_9ACAR</name>
<dbReference type="Gene3D" id="3.90.70.10">
    <property type="entry name" value="Cysteine proteinases"/>
    <property type="match status" value="1"/>
</dbReference>
<protein>
    <recommendedName>
        <fullName evidence="3">Peptidase C1A papain C-terminal domain-containing protein</fullName>
    </recommendedName>
</protein>
<dbReference type="Pfam" id="PF00112">
    <property type="entry name" value="Peptidase_C1"/>
    <property type="match status" value="1"/>
</dbReference>
<proteinExistence type="inferred from homology"/>